<keyword evidence="3" id="KW-1185">Reference proteome</keyword>
<accession>A0A062VI58</accession>
<evidence type="ECO:0000313" key="2">
    <source>
        <dbReference type="EMBL" id="KCZ99231.1"/>
    </source>
</evidence>
<dbReference type="STRING" id="1280954.HPO_06668"/>
<evidence type="ECO:0000313" key="3">
    <source>
        <dbReference type="Proteomes" id="UP000027100"/>
    </source>
</evidence>
<dbReference type="RefSeq" id="WP_035596033.1">
    <property type="nucleotide sequence ID" value="NZ_ARYM01000006.1"/>
</dbReference>
<dbReference type="eggNOG" id="COG5592">
    <property type="taxonomic scope" value="Bacteria"/>
</dbReference>
<protein>
    <recommendedName>
        <fullName evidence="1">Hemerythrin-like domain-containing protein</fullName>
    </recommendedName>
</protein>
<dbReference type="InterPro" id="IPR012312">
    <property type="entry name" value="Hemerythrin-like"/>
</dbReference>
<comment type="caution">
    <text evidence="2">The sequence shown here is derived from an EMBL/GenBank/DDBJ whole genome shotgun (WGS) entry which is preliminary data.</text>
</comment>
<organism evidence="2 3">
    <name type="scientific">Hyphomonas polymorpha PS728</name>
    <dbReference type="NCBI Taxonomy" id="1280954"/>
    <lineage>
        <taxon>Bacteria</taxon>
        <taxon>Pseudomonadati</taxon>
        <taxon>Pseudomonadota</taxon>
        <taxon>Alphaproteobacteria</taxon>
        <taxon>Hyphomonadales</taxon>
        <taxon>Hyphomonadaceae</taxon>
        <taxon>Hyphomonas</taxon>
    </lineage>
</organism>
<dbReference type="Gene3D" id="1.20.120.520">
    <property type="entry name" value="nmb1532 protein domain like"/>
    <property type="match status" value="1"/>
</dbReference>
<evidence type="ECO:0000259" key="1">
    <source>
        <dbReference type="Pfam" id="PF01814"/>
    </source>
</evidence>
<gene>
    <name evidence="2" type="ORF">HPO_06668</name>
</gene>
<dbReference type="AlphaFoldDB" id="A0A062VI58"/>
<name>A0A062VI58_9PROT</name>
<dbReference type="EMBL" id="ARYM01000006">
    <property type="protein sequence ID" value="KCZ99231.1"/>
    <property type="molecule type" value="Genomic_DNA"/>
</dbReference>
<dbReference type="OrthoDB" id="5523420at2"/>
<dbReference type="PATRIC" id="fig|1280954.3.peg.1352"/>
<sequence>MATIYEELKSDHDKHRKLLAQLEETSGDSEERRALWQTFYYDVGAHAAAEEVSFYSGLIAKSDGQPEGRHSVAEHHELDEILQELNEMDMSSPGWLTRFKTLKDRYEHHIDEEEEDIFPVAKDVIGPDKSGEIAAEFVRRKKQERKLVDKKAEEALED</sequence>
<proteinExistence type="predicted"/>
<feature type="domain" description="Hemerythrin-like" evidence="1">
    <location>
        <begin position="3"/>
        <end position="120"/>
    </location>
</feature>
<dbReference type="PANTHER" id="PTHR35585:SF1">
    <property type="entry name" value="HHE DOMAIN PROTEIN (AFU_ORTHOLOGUE AFUA_4G00730)"/>
    <property type="match status" value="1"/>
</dbReference>
<dbReference type="Proteomes" id="UP000027100">
    <property type="component" value="Unassembled WGS sequence"/>
</dbReference>
<dbReference type="Pfam" id="PF01814">
    <property type="entry name" value="Hemerythrin"/>
    <property type="match status" value="1"/>
</dbReference>
<reference evidence="2 3" key="1">
    <citation type="journal article" date="2014" name="Antonie Van Leeuwenhoek">
        <title>Hyphomonas beringensis sp. nov. and Hyphomonas chukchiensis sp. nov., isolated from surface seawater of the Bering Sea and Chukchi Sea.</title>
        <authorList>
            <person name="Li C."/>
            <person name="Lai Q."/>
            <person name="Li G."/>
            <person name="Dong C."/>
            <person name="Wang J."/>
            <person name="Liao Y."/>
            <person name="Shao Z."/>
        </authorList>
    </citation>
    <scope>NUCLEOTIDE SEQUENCE [LARGE SCALE GENOMIC DNA]</scope>
    <source>
        <strain evidence="2 3">PS728</strain>
    </source>
</reference>
<dbReference type="PANTHER" id="PTHR35585">
    <property type="entry name" value="HHE DOMAIN PROTEIN (AFU_ORTHOLOGUE AFUA_4G00730)"/>
    <property type="match status" value="1"/>
</dbReference>